<evidence type="ECO:0000256" key="11">
    <source>
        <dbReference type="SAM" id="Coils"/>
    </source>
</evidence>
<dbReference type="Pfam" id="PF03801">
    <property type="entry name" value="Ndc80_HEC"/>
    <property type="match status" value="1"/>
</dbReference>
<evidence type="ECO:0000256" key="4">
    <source>
        <dbReference type="ARBA" id="ARBA00022776"/>
    </source>
</evidence>
<keyword evidence="7 10" id="KW-0539">Nucleus</keyword>
<keyword evidence="2 10" id="KW-0158">Chromosome</keyword>
<keyword evidence="9 10" id="KW-0137">Centromere</keyword>
<gene>
    <name evidence="14" type="ORF">M5D96_012883</name>
</gene>
<dbReference type="OrthoDB" id="7459479at2759"/>
<evidence type="ECO:0000256" key="12">
    <source>
        <dbReference type="SAM" id="MobiDB-lite"/>
    </source>
</evidence>
<evidence type="ECO:0000256" key="9">
    <source>
        <dbReference type="ARBA" id="ARBA00023328"/>
    </source>
</evidence>
<keyword evidence="5 10" id="KW-0995">Kinetochore</keyword>
<dbReference type="Proteomes" id="UP001059596">
    <property type="component" value="Unassembled WGS sequence"/>
</dbReference>
<keyword evidence="6 11" id="KW-0175">Coiled coil</keyword>
<feature type="compositionally biased region" description="Basic and acidic residues" evidence="12">
    <location>
        <begin position="8"/>
        <end position="27"/>
    </location>
</feature>
<evidence type="ECO:0000256" key="6">
    <source>
        <dbReference type="ARBA" id="ARBA00023054"/>
    </source>
</evidence>
<dbReference type="PANTHER" id="PTHR10643">
    <property type="entry name" value="KINETOCHORE PROTEIN NDC80"/>
    <property type="match status" value="1"/>
</dbReference>
<dbReference type="GO" id="GO:0031262">
    <property type="term" value="C:Ndc80 complex"/>
    <property type="evidence" value="ECO:0007669"/>
    <property type="project" value="UniProtKB-UniRule"/>
</dbReference>
<dbReference type="InterPro" id="IPR005550">
    <property type="entry name" value="Kinetochore_Ndc80"/>
</dbReference>
<comment type="similarity">
    <text evidence="1 10">Belongs to the NDC80/HEC1 family.</text>
</comment>
<dbReference type="GO" id="GO:0051315">
    <property type="term" value="P:attachment of mitotic spindle microtubules to kinetochore"/>
    <property type="evidence" value="ECO:0007669"/>
    <property type="project" value="UniProtKB-UniRule"/>
</dbReference>
<name>A0A9P9YCD6_9MUSC</name>
<protein>
    <recommendedName>
        <fullName evidence="10">Kinetochore protein NDC80</fullName>
    </recommendedName>
</protein>
<sequence>MSHLMPRRTIEFRGDSLEDRGTVDKRQSRSNKRSAVTATPSSVQPNPRRPSASRLPLPLSLERDPANQMGATPNRGHRFVPSTAERPVPLHSDKKWVAERAQQILEYLNAVQHNEKSSGLGLIADLFNRAGGLRHMTIKQFVAILNFLFQHIWRNKVTVGQNHVEDITSAMQKLQYPNQVNKSWLVSPTTQHSFGHVIVLLDFLMDFAPPLRAGDEPFEEFPFMETTEHCESMVTMSTTQVQTVQLDEEVNALLFVGASKCITLWDQELSKEEAMLQAKTSDELITLKCGLPDRQDLDQKIGDLRAKLQQLDDKLQDASDDKKLEKLERICNKQKKLGQQLAASEEELNHQTNLLRQLSAKVEEKQTTIREQMKYEQRLRGAVNKQKYSAQQLKTLQIELNDMENYSKAYERQLKEVSDLELHQQVMVSRAKQKQLDAVEAFNSHARHMAMTCGPKIAGGGADQQLDLTLPLNPKLEDIAGRVHSLKLVDNFLQQQRQQNVERRQMLEQQADTIRDKTLDLDYKIADLESRLRAKENSLTKMEADYRAKREMQLQHQQQLLEDQQTQVAQLHELEKGQVEAQEQLKISEQKNEDLIAAAEKYQEQDHQLRNAALDDCEQKLAAAEKELQALGSTLSASQTKLSDAQERLQSAPLPSFDPVLNAIRKR</sequence>
<evidence type="ECO:0000256" key="8">
    <source>
        <dbReference type="ARBA" id="ARBA00023306"/>
    </source>
</evidence>
<dbReference type="InterPro" id="IPR055260">
    <property type="entry name" value="Ndc80_CH"/>
</dbReference>
<evidence type="ECO:0000313" key="15">
    <source>
        <dbReference type="Proteomes" id="UP001059596"/>
    </source>
</evidence>
<evidence type="ECO:0000313" key="14">
    <source>
        <dbReference type="EMBL" id="KAI8034330.1"/>
    </source>
</evidence>
<feature type="coiled-coil region" evidence="11">
    <location>
        <begin position="393"/>
        <end position="423"/>
    </location>
</feature>
<feature type="coiled-coil region" evidence="11">
    <location>
        <begin position="525"/>
        <end position="641"/>
    </location>
</feature>
<dbReference type="EMBL" id="JAMKOV010000076">
    <property type="protein sequence ID" value="KAI8034330.1"/>
    <property type="molecule type" value="Genomic_DNA"/>
</dbReference>
<dbReference type="InterPro" id="IPR038273">
    <property type="entry name" value="Ndc80_sf"/>
</dbReference>
<evidence type="ECO:0000256" key="5">
    <source>
        <dbReference type="ARBA" id="ARBA00022838"/>
    </source>
</evidence>
<keyword evidence="3 10" id="KW-0132">Cell division</keyword>
<organism evidence="14 15">
    <name type="scientific">Drosophila gunungcola</name>
    <name type="common">fruit fly</name>
    <dbReference type="NCBI Taxonomy" id="103775"/>
    <lineage>
        <taxon>Eukaryota</taxon>
        <taxon>Metazoa</taxon>
        <taxon>Ecdysozoa</taxon>
        <taxon>Arthropoda</taxon>
        <taxon>Hexapoda</taxon>
        <taxon>Insecta</taxon>
        <taxon>Pterygota</taxon>
        <taxon>Neoptera</taxon>
        <taxon>Endopterygota</taxon>
        <taxon>Diptera</taxon>
        <taxon>Brachycera</taxon>
        <taxon>Muscomorpha</taxon>
        <taxon>Ephydroidea</taxon>
        <taxon>Drosophilidae</taxon>
        <taxon>Drosophila</taxon>
        <taxon>Sophophora</taxon>
    </lineage>
</organism>
<keyword evidence="8 10" id="KW-0131">Cell cycle</keyword>
<comment type="caution">
    <text evidence="14">The sequence shown here is derived from an EMBL/GenBank/DDBJ whole genome shotgun (WGS) entry which is preliminary data.</text>
</comment>
<dbReference type="AlphaFoldDB" id="A0A9P9YCD6"/>
<proteinExistence type="inferred from homology"/>
<evidence type="ECO:0000256" key="3">
    <source>
        <dbReference type="ARBA" id="ARBA00022618"/>
    </source>
</evidence>
<dbReference type="GO" id="GO:0005634">
    <property type="term" value="C:nucleus"/>
    <property type="evidence" value="ECO:0007669"/>
    <property type="project" value="UniProtKB-SubCell"/>
</dbReference>
<accession>A0A9P9YCD6</accession>
<comment type="subcellular location">
    <subcellularLocation>
        <location evidence="10">Chromosome</location>
        <location evidence="10">Centromere</location>
        <location evidence="10">Kinetochore</location>
    </subcellularLocation>
    <subcellularLocation>
        <location evidence="10">Nucleus</location>
    </subcellularLocation>
</comment>
<feature type="domain" description="Kinetochore protein Ndc80 CH" evidence="13">
    <location>
        <begin position="87"/>
        <end position="207"/>
    </location>
</feature>
<evidence type="ECO:0000256" key="10">
    <source>
        <dbReference type="RuleBase" id="RU368072"/>
    </source>
</evidence>
<keyword evidence="15" id="KW-1185">Reference proteome</keyword>
<feature type="coiled-coil region" evidence="11">
    <location>
        <begin position="294"/>
        <end position="368"/>
    </location>
</feature>
<dbReference type="Gene3D" id="1.10.418.30">
    <property type="entry name" value="Ncd80 complex, Ncd80 subunit"/>
    <property type="match status" value="1"/>
</dbReference>
<comment type="subunit">
    <text evidence="10">Component of the NDC80 complex.</text>
</comment>
<evidence type="ECO:0000259" key="13">
    <source>
        <dbReference type="Pfam" id="PF03801"/>
    </source>
</evidence>
<feature type="compositionally biased region" description="Polar residues" evidence="12">
    <location>
        <begin position="33"/>
        <end position="45"/>
    </location>
</feature>
<evidence type="ECO:0000256" key="1">
    <source>
        <dbReference type="ARBA" id="ARBA00007050"/>
    </source>
</evidence>
<dbReference type="GO" id="GO:0051301">
    <property type="term" value="P:cell division"/>
    <property type="evidence" value="ECO:0007669"/>
    <property type="project" value="UniProtKB-UniRule"/>
</dbReference>
<dbReference type="PANTHER" id="PTHR10643:SF2">
    <property type="entry name" value="KINETOCHORE PROTEIN NDC80 HOMOLOG"/>
    <property type="match status" value="1"/>
</dbReference>
<feature type="compositionally biased region" description="Low complexity" evidence="12">
    <location>
        <begin position="49"/>
        <end position="60"/>
    </location>
</feature>
<comment type="function">
    <text evidence="10">Acts as a component of the essential kinetochore-associated NDC80 complex, which is required for chromosome segregation and spindle checkpoint activity.</text>
</comment>
<reference evidence="14" key="1">
    <citation type="journal article" date="2023" name="Genome Biol. Evol.">
        <title>Long-read-based Genome Assembly of Drosophila gunungcola Reveals Fewer Chemosensory Genes in Flower-breeding Species.</title>
        <authorList>
            <person name="Negi A."/>
            <person name="Liao B.Y."/>
            <person name="Yeh S.D."/>
        </authorList>
    </citation>
    <scope>NUCLEOTIDE SEQUENCE</scope>
    <source>
        <strain evidence="14">Sukarami</strain>
    </source>
</reference>
<evidence type="ECO:0000256" key="2">
    <source>
        <dbReference type="ARBA" id="ARBA00022454"/>
    </source>
</evidence>
<evidence type="ECO:0000256" key="7">
    <source>
        <dbReference type="ARBA" id="ARBA00023242"/>
    </source>
</evidence>
<keyword evidence="4 10" id="KW-0498">Mitosis</keyword>
<feature type="region of interest" description="Disordered" evidence="12">
    <location>
        <begin position="1"/>
        <end position="86"/>
    </location>
</feature>